<feature type="modified residue" description="4-aspartylphosphate" evidence="1">
    <location>
        <position position="65"/>
    </location>
</feature>
<dbReference type="EMBL" id="CP036526">
    <property type="protein sequence ID" value="QDT12093.1"/>
    <property type="molecule type" value="Genomic_DNA"/>
</dbReference>
<accession>A0A517NY96</accession>
<dbReference type="InterPro" id="IPR001789">
    <property type="entry name" value="Sig_transdc_resp-reg_receiver"/>
</dbReference>
<sequence length="158" mass="17657">MVSEQVKILLIDDDDVDAMVIRRALKRNDIRNEVIVAHDGIEAFDLLRGDHGCRPISGPVMILLDLNMPRMGGLQFLSELRQDRDLRTSIVFVLTTSDDQRDRDAAYDMQVAGYLVKSRAGQELQSQISLVENYLESVRFPVCAASYISNSSLAGDAQ</sequence>
<dbReference type="SUPFAM" id="SSF52172">
    <property type="entry name" value="CheY-like"/>
    <property type="match status" value="1"/>
</dbReference>
<dbReference type="GO" id="GO:0000160">
    <property type="term" value="P:phosphorelay signal transduction system"/>
    <property type="evidence" value="ECO:0007669"/>
    <property type="project" value="InterPro"/>
</dbReference>
<protein>
    <submittedName>
        <fullName evidence="3">Response regulator rcp1</fullName>
    </submittedName>
</protein>
<dbReference type="PROSITE" id="PS50110">
    <property type="entry name" value="RESPONSE_REGULATORY"/>
    <property type="match status" value="1"/>
</dbReference>
<evidence type="ECO:0000313" key="4">
    <source>
        <dbReference type="Proteomes" id="UP000319817"/>
    </source>
</evidence>
<keyword evidence="4" id="KW-1185">Reference proteome</keyword>
<keyword evidence="1" id="KW-0597">Phosphoprotein</keyword>
<dbReference type="Gene3D" id="3.40.50.2300">
    <property type="match status" value="1"/>
</dbReference>
<dbReference type="InterPro" id="IPR052893">
    <property type="entry name" value="TCS_response_regulator"/>
</dbReference>
<gene>
    <name evidence="3" type="primary">rcp1_4</name>
    <name evidence="3" type="ORF">K239x_41010</name>
</gene>
<dbReference type="OrthoDB" id="195863at2"/>
<organism evidence="3 4">
    <name type="scientific">Stieleria marina</name>
    <dbReference type="NCBI Taxonomy" id="1930275"/>
    <lineage>
        <taxon>Bacteria</taxon>
        <taxon>Pseudomonadati</taxon>
        <taxon>Planctomycetota</taxon>
        <taxon>Planctomycetia</taxon>
        <taxon>Pirellulales</taxon>
        <taxon>Pirellulaceae</taxon>
        <taxon>Stieleria</taxon>
    </lineage>
</organism>
<name>A0A517NY96_9BACT</name>
<dbReference type="Pfam" id="PF00072">
    <property type="entry name" value="Response_reg"/>
    <property type="match status" value="1"/>
</dbReference>
<dbReference type="PANTHER" id="PTHR44520:SF2">
    <property type="entry name" value="RESPONSE REGULATOR RCP1"/>
    <property type="match status" value="1"/>
</dbReference>
<dbReference type="AlphaFoldDB" id="A0A517NY96"/>
<dbReference type="CDD" id="cd17557">
    <property type="entry name" value="REC_Rcp-like"/>
    <property type="match status" value="1"/>
</dbReference>
<dbReference type="PANTHER" id="PTHR44520">
    <property type="entry name" value="RESPONSE REGULATOR RCP1-RELATED"/>
    <property type="match status" value="1"/>
</dbReference>
<evidence type="ECO:0000256" key="1">
    <source>
        <dbReference type="PROSITE-ProRule" id="PRU00169"/>
    </source>
</evidence>
<dbReference type="SMART" id="SM00448">
    <property type="entry name" value="REC"/>
    <property type="match status" value="1"/>
</dbReference>
<reference evidence="3 4" key="1">
    <citation type="submission" date="2019-02" db="EMBL/GenBank/DDBJ databases">
        <title>Deep-cultivation of Planctomycetes and their phenomic and genomic characterization uncovers novel biology.</title>
        <authorList>
            <person name="Wiegand S."/>
            <person name="Jogler M."/>
            <person name="Boedeker C."/>
            <person name="Pinto D."/>
            <person name="Vollmers J."/>
            <person name="Rivas-Marin E."/>
            <person name="Kohn T."/>
            <person name="Peeters S.H."/>
            <person name="Heuer A."/>
            <person name="Rast P."/>
            <person name="Oberbeckmann S."/>
            <person name="Bunk B."/>
            <person name="Jeske O."/>
            <person name="Meyerdierks A."/>
            <person name="Storesund J.E."/>
            <person name="Kallscheuer N."/>
            <person name="Luecker S."/>
            <person name="Lage O.M."/>
            <person name="Pohl T."/>
            <person name="Merkel B.J."/>
            <person name="Hornburger P."/>
            <person name="Mueller R.-W."/>
            <person name="Bruemmer F."/>
            <person name="Labrenz M."/>
            <person name="Spormann A.M."/>
            <person name="Op den Camp H."/>
            <person name="Overmann J."/>
            <person name="Amann R."/>
            <person name="Jetten M.S.M."/>
            <person name="Mascher T."/>
            <person name="Medema M.H."/>
            <person name="Devos D.P."/>
            <person name="Kaster A.-K."/>
            <person name="Ovreas L."/>
            <person name="Rohde M."/>
            <person name="Galperin M.Y."/>
            <person name="Jogler C."/>
        </authorList>
    </citation>
    <scope>NUCLEOTIDE SEQUENCE [LARGE SCALE GENOMIC DNA]</scope>
    <source>
        <strain evidence="3 4">K23_9</strain>
    </source>
</reference>
<dbReference type="RefSeq" id="WP_145419822.1">
    <property type="nucleotide sequence ID" value="NZ_CP036526.1"/>
</dbReference>
<feature type="domain" description="Response regulatory" evidence="2">
    <location>
        <begin position="7"/>
        <end position="132"/>
    </location>
</feature>
<evidence type="ECO:0000259" key="2">
    <source>
        <dbReference type="PROSITE" id="PS50110"/>
    </source>
</evidence>
<dbReference type="Proteomes" id="UP000319817">
    <property type="component" value="Chromosome"/>
</dbReference>
<dbReference type="InterPro" id="IPR011006">
    <property type="entry name" value="CheY-like_superfamily"/>
</dbReference>
<proteinExistence type="predicted"/>
<evidence type="ECO:0000313" key="3">
    <source>
        <dbReference type="EMBL" id="QDT12093.1"/>
    </source>
</evidence>